<dbReference type="Proteomes" id="UP000076842">
    <property type="component" value="Unassembled WGS sequence"/>
</dbReference>
<proteinExistence type="predicted"/>
<sequence length="353" mass="39208">MTLQIHADSAAGGKSNMPDWTWRDWGVVDITLLRYAKEDWDPSYTTLVWNLSQNVDRQIGSGVVGVSPCLTPSKIPYVTHRGGPMTGLEALALQGLPNHELLLTRETEDNLADLAGNAMTSTVVGSATMAALYVGFKHLFEDLADRMDVDEHIESDSAVEGHITGEELLESRPLDPAATKQVELMRVLDMAQCSARLCICESRAGMTTATISQCKDCLVTSCKRCGGRPTHNHAPYHVDRLSSTVFEKELKAALPMCLEFSIEEDDLDCDTLTENLTLSDEGGMSTKQFRFWKETVRCAMKDVLRFTAIKRQELWLVNYESTSARLELVLSPTSKPQWFLYARPDPTMPADSP</sequence>
<organism evidence="1 2">
    <name type="scientific">Calocera cornea HHB12733</name>
    <dbReference type="NCBI Taxonomy" id="1353952"/>
    <lineage>
        <taxon>Eukaryota</taxon>
        <taxon>Fungi</taxon>
        <taxon>Dikarya</taxon>
        <taxon>Basidiomycota</taxon>
        <taxon>Agaricomycotina</taxon>
        <taxon>Dacrymycetes</taxon>
        <taxon>Dacrymycetales</taxon>
        <taxon>Dacrymycetaceae</taxon>
        <taxon>Calocera</taxon>
    </lineage>
</organism>
<dbReference type="AlphaFoldDB" id="A0A165C1U0"/>
<name>A0A165C1U0_9BASI</name>
<dbReference type="OrthoDB" id="423221at2759"/>
<dbReference type="InParanoid" id="A0A165C1U0"/>
<protein>
    <submittedName>
        <fullName evidence="1">Uncharacterized protein</fullName>
    </submittedName>
</protein>
<evidence type="ECO:0000313" key="1">
    <source>
        <dbReference type="EMBL" id="KZT50118.1"/>
    </source>
</evidence>
<evidence type="ECO:0000313" key="2">
    <source>
        <dbReference type="Proteomes" id="UP000076842"/>
    </source>
</evidence>
<gene>
    <name evidence="1" type="ORF">CALCODRAFT_216660</name>
</gene>
<dbReference type="STRING" id="1353952.A0A165C1U0"/>
<dbReference type="EMBL" id="KV424230">
    <property type="protein sequence ID" value="KZT50118.1"/>
    <property type="molecule type" value="Genomic_DNA"/>
</dbReference>
<accession>A0A165C1U0</accession>
<reference evidence="1 2" key="1">
    <citation type="journal article" date="2016" name="Mol. Biol. Evol.">
        <title>Comparative Genomics of Early-Diverging Mushroom-Forming Fungi Provides Insights into the Origins of Lignocellulose Decay Capabilities.</title>
        <authorList>
            <person name="Nagy L.G."/>
            <person name="Riley R."/>
            <person name="Tritt A."/>
            <person name="Adam C."/>
            <person name="Daum C."/>
            <person name="Floudas D."/>
            <person name="Sun H."/>
            <person name="Yadav J.S."/>
            <person name="Pangilinan J."/>
            <person name="Larsson K.H."/>
            <person name="Matsuura K."/>
            <person name="Barry K."/>
            <person name="Labutti K."/>
            <person name="Kuo R."/>
            <person name="Ohm R.A."/>
            <person name="Bhattacharya S.S."/>
            <person name="Shirouzu T."/>
            <person name="Yoshinaga Y."/>
            <person name="Martin F.M."/>
            <person name="Grigoriev I.V."/>
            <person name="Hibbett D.S."/>
        </authorList>
    </citation>
    <scope>NUCLEOTIDE SEQUENCE [LARGE SCALE GENOMIC DNA]</scope>
    <source>
        <strain evidence="1 2">HHB12733</strain>
    </source>
</reference>
<keyword evidence="2" id="KW-1185">Reference proteome</keyword>